<dbReference type="Proteomes" id="UP000663870">
    <property type="component" value="Unassembled WGS sequence"/>
</dbReference>
<dbReference type="GO" id="GO:0005886">
    <property type="term" value="C:plasma membrane"/>
    <property type="evidence" value="ECO:0007669"/>
    <property type="project" value="UniProtKB-SubCell"/>
</dbReference>
<feature type="transmembrane region" description="Helical" evidence="9">
    <location>
        <begin position="134"/>
        <end position="153"/>
    </location>
</feature>
<dbReference type="CDD" id="cd00637">
    <property type="entry name" value="7tm_classA_rhodopsin-like"/>
    <property type="match status" value="1"/>
</dbReference>
<keyword evidence="7" id="KW-0675">Receptor</keyword>
<evidence type="ECO:0000256" key="4">
    <source>
        <dbReference type="ARBA" id="ARBA00022989"/>
    </source>
</evidence>
<accession>A0A814J6E6</accession>
<evidence type="ECO:0000313" key="11">
    <source>
        <dbReference type="EMBL" id="CAF1035182.1"/>
    </source>
</evidence>
<evidence type="ECO:0000256" key="1">
    <source>
        <dbReference type="ARBA" id="ARBA00004651"/>
    </source>
</evidence>
<feature type="transmembrane region" description="Helical" evidence="9">
    <location>
        <begin position="227"/>
        <end position="247"/>
    </location>
</feature>
<sequence>MNSTNEDSAISNIKSYYIICSLSAGFGLISIIMSMAIIIIIRRSKPRLHTVRHLLMCNTCIASIVYCIVQTINYSFLIFLPWETGDIGCQWRGYFGYMTISAATYSYLVQATSRLFFARFSTKYPWLLTFKTHYYLILIHWIAVLIIPLSSVITKDIRFRPGLLCWVPLKYTIHVAYTVFGYYFVPIASIMIIYIYIYRRIKNERKRAKSILHTVNEKRDLEVLRNIVILLFIYITGGVPTMLFLLFTMEIFYLAGIVTFTLAVTVEKICTILLDRELRQVVWNIIYSRNRVTPFENTITQTRNAANVKRV</sequence>
<feature type="transmembrane region" description="Helical" evidence="9">
    <location>
        <begin position="173"/>
        <end position="197"/>
    </location>
</feature>
<dbReference type="SUPFAM" id="SSF81321">
    <property type="entry name" value="Family A G protein-coupled receptor-like"/>
    <property type="match status" value="1"/>
</dbReference>
<evidence type="ECO:0000256" key="7">
    <source>
        <dbReference type="ARBA" id="ARBA00023170"/>
    </source>
</evidence>
<evidence type="ECO:0000259" key="10">
    <source>
        <dbReference type="PROSITE" id="PS50262"/>
    </source>
</evidence>
<comment type="caution">
    <text evidence="11">The sequence shown here is derived from an EMBL/GenBank/DDBJ whole genome shotgun (WGS) entry which is preliminary data.</text>
</comment>
<evidence type="ECO:0000256" key="5">
    <source>
        <dbReference type="ARBA" id="ARBA00023040"/>
    </source>
</evidence>
<feature type="domain" description="G-protein coupled receptors family 1 profile" evidence="10">
    <location>
        <begin position="33"/>
        <end position="247"/>
    </location>
</feature>
<feature type="transmembrane region" description="Helical" evidence="9">
    <location>
        <begin position="253"/>
        <end position="274"/>
    </location>
</feature>
<feature type="transmembrane region" description="Helical" evidence="9">
    <location>
        <begin position="53"/>
        <end position="82"/>
    </location>
</feature>
<dbReference type="SMART" id="SM01381">
    <property type="entry name" value="7TM_GPCR_Srsx"/>
    <property type="match status" value="1"/>
</dbReference>
<dbReference type="PROSITE" id="PS50262">
    <property type="entry name" value="G_PROTEIN_RECEP_F1_2"/>
    <property type="match status" value="1"/>
</dbReference>
<keyword evidence="2" id="KW-1003">Cell membrane</keyword>
<feature type="transmembrane region" description="Helical" evidence="9">
    <location>
        <begin position="16"/>
        <end position="41"/>
    </location>
</feature>
<dbReference type="AlphaFoldDB" id="A0A814J6E6"/>
<keyword evidence="5" id="KW-0297">G-protein coupled receptor</keyword>
<evidence type="ECO:0000256" key="2">
    <source>
        <dbReference type="ARBA" id="ARBA00022475"/>
    </source>
</evidence>
<dbReference type="InterPro" id="IPR017452">
    <property type="entry name" value="GPCR_Rhodpsn_7TM"/>
</dbReference>
<evidence type="ECO:0000313" key="12">
    <source>
        <dbReference type="Proteomes" id="UP000663870"/>
    </source>
</evidence>
<dbReference type="PANTHER" id="PTHR24249">
    <property type="entry name" value="HISTAMINE RECEPTOR-RELATED G-PROTEIN COUPLED RECEPTOR"/>
    <property type="match status" value="1"/>
</dbReference>
<protein>
    <recommendedName>
        <fullName evidence="10">G-protein coupled receptors family 1 profile domain-containing protein</fullName>
    </recommendedName>
</protein>
<organism evidence="11 12">
    <name type="scientific">Rotaria sordida</name>
    <dbReference type="NCBI Taxonomy" id="392033"/>
    <lineage>
        <taxon>Eukaryota</taxon>
        <taxon>Metazoa</taxon>
        <taxon>Spiralia</taxon>
        <taxon>Gnathifera</taxon>
        <taxon>Rotifera</taxon>
        <taxon>Eurotatoria</taxon>
        <taxon>Bdelloidea</taxon>
        <taxon>Philodinida</taxon>
        <taxon>Philodinidae</taxon>
        <taxon>Rotaria</taxon>
    </lineage>
</organism>
<keyword evidence="12" id="KW-1185">Reference proteome</keyword>
<keyword evidence="6 9" id="KW-0472">Membrane</keyword>
<evidence type="ECO:0000256" key="8">
    <source>
        <dbReference type="ARBA" id="ARBA00023224"/>
    </source>
</evidence>
<keyword evidence="4 9" id="KW-1133">Transmembrane helix</keyword>
<feature type="transmembrane region" description="Helical" evidence="9">
    <location>
        <begin position="94"/>
        <end position="113"/>
    </location>
</feature>
<evidence type="ECO:0000256" key="6">
    <source>
        <dbReference type="ARBA" id="ARBA00023136"/>
    </source>
</evidence>
<dbReference type="Pfam" id="PF00001">
    <property type="entry name" value="7tm_1"/>
    <property type="match status" value="1"/>
</dbReference>
<dbReference type="EMBL" id="CAJNOL010000374">
    <property type="protein sequence ID" value="CAF1035182.1"/>
    <property type="molecule type" value="Genomic_DNA"/>
</dbReference>
<gene>
    <name evidence="11" type="ORF">JXQ802_LOCUS15854</name>
</gene>
<dbReference type="Gene3D" id="1.20.1070.10">
    <property type="entry name" value="Rhodopsin 7-helix transmembrane proteins"/>
    <property type="match status" value="1"/>
</dbReference>
<keyword evidence="3 9" id="KW-0812">Transmembrane</keyword>
<evidence type="ECO:0000256" key="3">
    <source>
        <dbReference type="ARBA" id="ARBA00022692"/>
    </source>
</evidence>
<dbReference type="InterPro" id="IPR000276">
    <property type="entry name" value="GPCR_Rhodpsn"/>
</dbReference>
<dbReference type="InterPro" id="IPR050569">
    <property type="entry name" value="TAAR"/>
</dbReference>
<keyword evidence="8" id="KW-0807">Transducer</keyword>
<comment type="subcellular location">
    <subcellularLocation>
        <location evidence="1">Cell membrane</location>
        <topology evidence="1">Multi-pass membrane protein</topology>
    </subcellularLocation>
</comment>
<name>A0A814J6E6_9BILA</name>
<proteinExistence type="predicted"/>
<dbReference type="GO" id="GO:0004930">
    <property type="term" value="F:G protein-coupled receptor activity"/>
    <property type="evidence" value="ECO:0007669"/>
    <property type="project" value="UniProtKB-KW"/>
</dbReference>
<evidence type="ECO:0000256" key="9">
    <source>
        <dbReference type="SAM" id="Phobius"/>
    </source>
</evidence>
<reference evidence="11" key="1">
    <citation type="submission" date="2021-02" db="EMBL/GenBank/DDBJ databases">
        <authorList>
            <person name="Nowell W R."/>
        </authorList>
    </citation>
    <scope>NUCLEOTIDE SEQUENCE</scope>
</reference>